<protein>
    <submittedName>
        <fullName evidence="1">Uncharacterized protein</fullName>
    </submittedName>
</protein>
<proteinExistence type="predicted"/>
<dbReference type="Proteomes" id="UP001367508">
    <property type="component" value="Unassembled WGS sequence"/>
</dbReference>
<reference evidence="1 2" key="1">
    <citation type="submission" date="2024-01" db="EMBL/GenBank/DDBJ databases">
        <title>The genomes of 5 underutilized Papilionoideae crops provide insights into root nodulation and disease resistanc.</title>
        <authorList>
            <person name="Jiang F."/>
        </authorList>
    </citation>
    <scope>NUCLEOTIDE SEQUENCE [LARGE SCALE GENOMIC DNA]</scope>
    <source>
        <strain evidence="1">LVBAO_FW01</strain>
        <tissue evidence="1">Leaves</tissue>
    </source>
</reference>
<gene>
    <name evidence="1" type="ORF">VNO77_44073</name>
</gene>
<accession>A0AAN9JXW2</accession>
<comment type="caution">
    <text evidence="1">The sequence shown here is derived from an EMBL/GenBank/DDBJ whole genome shotgun (WGS) entry which is preliminary data.</text>
</comment>
<name>A0AAN9JXW2_CANGL</name>
<keyword evidence="2" id="KW-1185">Reference proteome</keyword>
<dbReference type="EMBL" id="JAYMYQ010000011">
    <property type="protein sequence ID" value="KAK7306151.1"/>
    <property type="molecule type" value="Genomic_DNA"/>
</dbReference>
<evidence type="ECO:0000313" key="1">
    <source>
        <dbReference type="EMBL" id="KAK7306151.1"/>
    </source>
</evidence>
<evidence type="ECO:0000313" key="2">
    <source>
        <dbReference type="Proteomes" id="UP001367508"/>
    </source>
</evidence>
<organism evidence="1 2">
    <name type="scientific">Canavalia gladiata</name>
    <name type="common">Sword bean</name>
    <name type="synonym">Dolichos gladiatus</name>
    <dbReference type="NCBI Taxonomy" id="3824"/>
    <lineage>
        <taxon>Eukaryota</taxon>
        <taxon>Viridiplantae</taxon>
        <taxon>Streptophyta</taxon>
        <taxon>Embryophyta</taxon>
        <taxon>Tracheophyta</taxon>
        <taxon>Spermatophyta</taxon>
        <taxon>Magnoliopsida</taxon>
        <taxon>eudicotyledons</taxon>
        <taxon>Gunneridae</taxon>
        <taxon>Pentapetalae</taxon>
        <taxon>rosids</taxon>
        <taxon>fabids</taxon>
        <taxon>Fabales</taxon>
        <taxon>Fabaceae</taxon>
        <taxon>Papilionoideae</taxon>
        <taxon>50 kb inversion clade</taxon>
        <taxon>NPAAA clade</taxon>
        <taxon>indigoferoid/millettioid clade</taxon>
        <taxon>Phaseoleae</taxon>
        <taxon>Canavalia</taxon>
    </lineage>
</organism>
<sequence>MILWIHSPTARCRSKSSGSVILCVAKGRTALVEVLFDVKSNACMHKGVEFHAKDKNQVSEGHTNNLAKEKEWSRLSMISALLYGESTKNKKRKVVDEISLLVKDAQIAVITGSVIEATNNFIEMEGATMIYSRYGPVPLRVTPNEIMPK</sequence>
<dbReference type="AlphaFoldDB" id="A0AAN9JXW2"/>